<gene>
    <name evidence="4" type="ORF">G3R48_14015</name>
</gene>
<dbReference type="InterPro" id="IPR050109">
    <property type="entry name" value="HTH-type_TetR-like_transc_reg"/>
</dbReference>
<keyword evidence="5" id="KW-1185">Reference proteome</keyword>
<dbReference type="RefSeq" id="WP_153665659.1">
    <property type="nucleotide sequence ID" value="NZ_JAAIKR010000015.1"/>
</dbReference>
<reference evidence="4 5" key="1">
    <citation type="submission" date="2020-02" db="EMBL/GenBank/DDBJ databases">
        <title>Shewanella WXL01 sp. nov., a marine bacterium isolated from green algae in Luhuitou Fringing Reef (Northern South China Sea).</title>
        <authorList>
            <person name="Wang X."/>
        </authorList>
    </citation>
    <scope>NUCLEOTIDE SEQUENCE [LARGE SCALE GENOMIC DNA]</scope>
    <source>
        <strain evidence="4 5">MCCC 1A01895</strain>
    </source>
</reference>
<dbReference type="Pfam" id="PF00440">
    <property type="entry name" value="TetR_N"/>
    <property type="match status" value="1"/>
</dbReference>
<dbReference type="PROSITE" id="PS50977">
    <property type="entry name" value="HTH_TETR_2"/>
    <property type="match status" value="1"/>
</dbReference>
<dbReference type="InterPro" id="IPR023772">
    <property type="entry name" value="DNA-bd_HTH_TetR-type_CS"/>
</dbReference>
<dbReference type="InterPro" id="IPR001647">
    <property type="entry name" value="HTH_TetR"/>
</dbReference>
<proteinExistence type="predicted"/>
<dbReference type="Proteomes" id="UP000811844">
    <property type="component" value="Unassembled WGS sequence"/>
</dbReference>
<evidence type="ECO:0000256" key="1">
    <source>
        <dbReference type="ARBA" id="ARBA00023125"/>
    </source>
</evidence>
<dbReference type="PROSITE" id="PS01081">
    <property type="entry name" value="HTH_TETR_1"/>
    <property type="match status" value="1"/>
</dbReference>
<dbReference type="PANTHER" id="PTHR30055:SF224">
    <property type="entry name" value="TRANSCRIPTIONAL REGULATOR TETR FAMILY"/>
    <property type="match status" value="1"/>
</dbReference>
<dbReference type="SUPFAM" id="SSF46689">
    <property type="entry name" value="Homeodomain-like"/>
    <property type="match status" value="1"/>
</dbReference>
<comment type="caution">
    <text evidence="4">The sequence shown here is derived from an EMBL/GenBank/DDBJ whole genome shotgun (WGS) entry which is preliminary data.</text>
</comment>
<dbReference type="Gene3D" id="1.10.10.60">
    <property type="entry name" value="Homeodomain-like"/>
    <property type="match status" value="1"/>
</dbReference>
<protein>
    <submittedName>
        <fullName evidence="4">TetR/AcrR family transcriptional regulator</fullName>
    </submittedName>
</protein>
<evidence type="ECO:0000313" key="5">
    <source>
        <dbReference type="Proteomes" id="UP000811844"/>
    </source>
</evidence>
<feature type="DNA-binding region" description="H-T-H motif" evidence="2">
    <location>
        <begin position="34"/>
        <end position="53"/>
    </location>
</feature>
<sequence>MPTPVKKNRSEQKRQSIIDAAKTTFKEFGVAATSMDKVAEIAQVSKRTVYNHFATKDDLVTHLVSTLWMEALEKQTLVYDPALALAPQLKQLILDEVHFLTCQDNLDIARMAVGYLFYNTGELHKEMARLKQFETALLRWIKAATADGKLNVTEPEFANDQVIHLIKGQCFWSQIIGNQPPLSADKCEQLAQETTKMFLSRYQVA</sequence>
<organism evidence="4 5">
    <name type="scientific">Shewanella intestini</name>
    <dbReference type="NCBI Taxonomy" id="2017544"/>
    <lineage>
        <taxon>Bacteria</taxon>
        <taxon>Pseudomonadati</taxon>
        <taxon>Pseudomonadota</taxon>
        <taxon>Gammaproteobacteria</taxon>
        <taxon>Alteromonadales</taxon>
        <taxon>Shewanellaceae</taxon>
        <taxon>Shewanella</taxon>
    </lineage>
</organism>
<keyword evidence="1 2" id="KW-0238">DNA-binding</keyword>
<dbReference type="PRINTS" id="PR00455">
    <property type="entry name" value="HTHTETR"/>
</dbReference>
<dbReference type="Gene3D" id="1.10.357.10">
    <property type="entry name" value="Tetracycline Repressor, domain 2"/>
    <property type="match status" value="1"/>
</dbReference>
<evidence type="ECO:0000256" key="2">
    <source>
        <dbReference type="PROSITE-ProRule" id="PRU00335"/>
    </source>
</evidence>
<dbReference type="PANTHER" id="PTHR30055">
    <property type="entry name" value="HTH-TYPE TRANSCRIPTIONAL REGULATOR RUTR"/>
    <property type="match status" value="1"/>
</dbReference>
<dbReference type="EMBL" id="JAAIKR010000015">
    <property type="protein sequence ID" value="MBR9729091.1"/>
    <property type="molecule type" value="Genomic_DNA"/>
</dbReference>
<evidence type="ECO:0000313" key="4">
    <source>
        <dbReference type="EMBL" id="MBR9729091.1"/>
    </source>
</evidence>
<name>A0ABS5I4Z0_9GAMM</name>
<dbReference type="InterPro" id="IPR039536">
    <property type="entry name" value="TetR_C_Proteobacteria"/>
</dbReference>
<dbReference type="Pfam" id="PF14246">
    <property type="entry name" value="TetR_C_7"/>
    <property type="match status" value="1"/>
</dbReference>
<evidence type="ECO:0000259" key="3">
    <source>
        <dbReference type="PROSITE" id="PS50977"/>
    </source>
</evidence>
<feature type="domain" description="HTH tetR-type" evidence="3">
    <location>
        <begin position="11"/>
        <end position="71"/>
    </location>
</feature>
<dbReference type="InterPro" id="IPR009057">
    <property type="entry name" value="Homeodomain-like_sf"/>
</dbReference>
<accession>A0ABS5I4Z0</accession>